<dbReference type="Proteomes" id="UP000327013">
    <property type="component" value="Chromosome 4"/>
</dbReference>
<evidence type="ECO:0000313" key="1">
    <source>
        <dbReference type="EMBL" id="KAE8037832.1"/>
    </source>
</evidence>
<organism evidence="1 2">
    <name type="scientific">Carpinus fangiana</name>
    <dbReference type="NCBI Taxonomy" id="176857"/>
    <lineage>
        <taxon>Eukaryota</taxon>
        <taxon>Viridiplantae</taxon>
        <taxon>Streptophyta</taxon>
        <taxon>Embryophyta</taxon>
        <taxon>Tracheophyta</taxon>
        <taxon>Spermatophyta</taxon>
        <taxon>Magnoliopsida</taxon>
        <taxon>eudicotyledons</taxon>
        <taxon>Gunneridae</taxon>
        <taxon>Pentapetalae</taxon>
        <taxon>rosids</taxon>
        <taxon>fabids</taxon>
        <taxon>Fagales</taxon>
        <taxon>Betulaceae</taxon>
        <taxon>Carpinus</taxon>
    </lineage>
</organism>
<name>A0A660KN73_9ROSI</name>
<proteinExistence type="predicted"/>
<evidence type="ECO:0000313" key="2">
    <source>
        <dbReference type="Proteomes" id="UP000327013"/>
    </source>
</evidence>
<keyword evidence="2" id="KW-1185">Reference proteome</keyword>
<dbReference type="PROSITE" id="PS51257">
    <property type="entry name" value="PROKAR_LIPOPROTEIN"/>
    <property type="match status" value="1"/>
</dbReference>
<protein>
    <submittedName>
        <fullName evidence="1">Uncharacterized protein</fullName>
    </submittedName>
</protein>
<dbReference type="AlphaFoldDB" id="A0A660KN73"/>
<accession>A0A660KN73</accession>
<dbReference type="EMBL" id="CM017324">
    <property type="protein sequence ID" value="KAE8037832.1"/>
    <property type="molecule type" value="Genomic_DNA"/>
</dbReference>
<gene>
    <name evidence="1" type="ORF">FH972_010387</name>
</gene>
<reference evidence="1 2" key="1">
    <citation type="submission" date="2019-06" db="EMBL/GenBank/DDBJ databases">
        <title>A chromosomal-level reference genome of Carpinus fangiana (Coryloideae, Betulaceae).</title>
        <authorList>
            <person name="Yang X."/>
            <person name="Wang Z."/>
            <person name="Zhang L."/>
            <person name="Hao G."/>
            <person name="Liu J."/>
            <person name="Yang Y."/>
        </authorList>
    </citation>
    <scope>NUCLEOTIDE SEQUENCE [LARGE SCALE GENOMIC DNA]</scope>
    <source>
        <strain evidence="1">Cfa_2016G</strain>
        <tissue evidence="1">Leaf</tissue>
    </source>
</reference>
<sequence length="137" mass="14972">MEARGLREMSCPFMEIKGSMVALVGCMGGGCKKIPVRCDFLNGKRGSNEQSFRGSRQNHNGGKGLQEMSCPFMEIKGSMVALTPLGNLCLLGNAYEKVAPKVPRHAPLPLLPEFGMVSNGEEEIGWDEGKREEKWGL</sequence>